<dbReference type="GO" id="GO:0055052">
    <property type="term" value="C:ATP-binding cassette (ABC) transporter complex, substrate-binding subunit-containing"/>
    <property type="evidence" value="ECO:0007669"/>
    <property type="project" value="TreeGrafter"/>
</dbReference>
<dbReference type="Pfam" id="PF13416">
    <property type="entry name" value="SBP_bac_8"/>
    <property type="match status" value="1"/>
</dbReference>
<dbReference type="EMBL" id="FQZV01000025">
    <property type="protein sequence ID" value="SHJ44159.1"/>
    <property type="molecule type" value="Genomic_DNA"/>
</dbReference>
<dbReference type="InterPro" id="IPR006059">
    <property type="entry name" value="SBP"/>
</dbReference>
<dbReference type="PANTHER" id="PTHR30061">
    <property type="entry name" value="MALTOSE-BINDING PERIPLASMIC PROTEIN"/>
    <property type="match status" value="1"/>
</dbReference>
<reference evidence="6" key="1">
    <citation type="submission" date="2016-11" db="EMBL/GenBank/DDBJ databases">
        <authorList>
            <person name="Varghese N."/>
            <person name="Submissions S."/>
        </authorList>
    </citation>
    <scope>NUCLEOTIDE SEQUENCE [LARGE SCALE GENOMIC DNA]</scope>
    <source>
        <strain evidence="6">DSM 17957</strain>
    </source>
</reference>
<dbReference type="SUPFAM" id="SSF53850">
    <property type="entry name" value="Periplasmic binding protein-like II"/>
    <property type="match status" value="1"/>
</dbReference>
<keyword evidence="6" id="KW-1185">Reference proteome</keyword>
<evidence type="ECO:0000256" key="2">
    <source>
        <dbReference type="ARBA" id="ARBA00022448"/>
    </source>
</evidence>
<evidence type="ECO:0000313" key="5">
    <source>
        <dbReference type="EMBL" id="SHJ44159.1"/>
    </source>
</evidence>
<evidence type="ECO:0000256" key="3">
    <source>
        <dbReference type="ARBA" id="ARBA00022729"/>
    </source>
</evidence>
<evidence type="ECO:0000256" key="1">
    <source>
        <dbReference type="ARBA" id="ARBA00008520"/>
    </source>
</evidence>
<dbReference type="STRING" id="1121919.SAMN02745975_02099"/>
<accession>A0A1M6JBQ4</accession>
<dbReference type="GO" id="GO:0015768">
    <property type="term" value="P:maltose transport"/>
    <property type="evidence" value="ECO:0007669"/>
    <property type="project" value="TreeGrafter"/>
</dbReference>
<dbReference type="RefSeq" id="WP_207650426.1">
    <property type="nucleotide sequence ID" value="NZ_FQZV01000025.1"/>
</dbReference>
<dbReference type="Gene3D" id="3.40.190.10">
    <property type="entry name" value="Periplasmic binding protein-like II"/>
    <property type="match status" value="1"/>
</dbReference>
<name>A0A1M6JBQ4_9FIRM</name>
<protein>
    <submittedName>
        <fullName evidence="5">Carbohydrate ABC transporter substrate-binding protein, CUT1 family</fullName>
    </submittedName>
</protein>
<proteinExistence type="inferred from homology"/>
<dbReference type="AlphaFoldDB" id="A0A1M6JBQ4"/>
<evidence type="ECO:0000313" key="6">
    <source>
        <dbReference type="Proteomes" id="UP000184536"/>
    </source>
</evidence>
<keyword evidence="3" id="KW-0732">Signal</keyword>
<sequence length="457" mass="52090">MQNRKVGPFALFFMLLLWAFVVFGPIYFLLCKPIPDYMVDHKEVSPWKGVITLWDYPRLDASTGSRYGWISGKIKAFEKANPGVYIELTPIDFASGPIQLETAVSTGEVPDIAPVAADYGIVSRKLLEPVDSFLTREEQDDYKTQAIAAVRYEGKTWGFPWMMTTYTMLLNNDLFREKGVELPRDGNWTYDEFVDALKALTFDRDGNGKMDCYGFNSFIDTYAYNLWGILLGDGAEIFDEENLIYRFDDDRAKKGLQKLVDLKQLHKVTPDNFGENTENQAWLTFYRDKSVAVYPAGTWTVNTLNRLRQQGAGFEFSVANYPIGEKGLPVSVSANVSAYGIFRQEDPAKLEMCVKFLKFITDEKSQQELHRLGVFPVKKSAGNIYENDPMMSTIEKSLPYTQNLPRHPYWTTIDGILQSQIRQAVLGKKTVEEAIADAKFKIDAFLEMKRKEGQGHR</sequence>
<keyword evidence="2" id="KW-0813">Transport</keyword>
<gene>
    <name evidence="5" type="ORF">SAMN02745975_02099</name>
</gene>
<keyword evidence="4" id="KW-1133">Transmembrane helix</keyword>
<comment type="similarity">
    <text evidence="1">Belongs to the bacterial solute-binding protein 1 family.</text>
</comment>
<evidence type="ECO:0000256" key="4">
    <source>
        <dbReference type="SAM" id="Phobius"/>
    </source>
</evidence>
<keyword evidence="4" id="KW-0472">Membrane</keyword>
<dbReference type="GO" id="GO:1901982">
    <property type="term" value="F:maltose binding"/>
    <property type="evidence" value="ECO:0007669"/>
    <property type="project" value="TreeGrafter"/>
</dbReference>
<dbReference type="GO" id="GO:0042956">
    <property type="term" value="P:maltodextrin transmembrane transport"/>
    <property type="evidence" value="ECO:0007669"/>
    <property type="project" value="TreeGrafter"/>
</dbReference>
<dbReference type="PANTHER" id="PTHR30061:SF50">
    <property type="entry name" value="MALTOSE_MALTODEXTRIN-BINDING PERIPLASMIC PROTEIN"/>
    <property type="match status" value="1"/>
</dbReference>
<keyword evidence="4" id="KW-0812">Transmembrane</keyword>
<feature type="transmembrane region" description="Helical" evidence="4">
    <location>
        <begin position="9"/>
        <end position="30"/>
    </location>
</feature>
<dbReference type="Proteomes" id="UP000184536">
    <property type="component" value="Unassembled WGS sequence"/>
</dbReference>
<dbReference type="CDD" id="cd13585">
    <property type="entry name" value="PBP2_TMBP_like"/>
    <property type="match status" value="1"/>
</dbReference>
<organism evidence="5 6">
    <name type="scientific">Geosporobacter subterraneus DSM 17957</name>
    <dbReference type="NCBI Taxonomy" id="1121919"/>
    <lineage>
        <taxon>Bacteria</taxon>
        <taxon>Bacillati</taxon>
        <taxon>Bacillota</taxon>
        <taxon>Clostridia</taxon>
        <taxon>Peptostreptococcales</taxon>
        <taxon>Thermotaleaceae</taxon>
        <taxon>Geosporobacter</taxon>
    </lineage>
</organism>